<dbReference type="InterPro" id="IPR050637">
    <property type="entry name" value="NLRP_innate_immun_reg"/>
</dbReference>
<dbReference type="AlphaFoldDB" id="A0AAN7N6G9"/>
<accession>A0AAN7N6G9</accession>
<evidence type="ECO:0000313" key="6">
    <source>
        <dbReference type="Proteomes" id="UP001333110"/>
    </source>
</evidence>
<gene>
    <name evidence="5" type="ORF">QYF61_019939</name>
</gene>
<feature type="compositionally biased region" description="Low complexity" evidence="4">
    <location>
        <begin position="92"/>
        <end position="101"/>
    </location>
</feature>
<keyword evidence="2" id="KW-0963">Cytoplasm</keyword>
<dbReference type="Proteomes" id="UP001333110">
    <property type="component" value="Unassembled WGS sequence"/>
</dbReference>
<name>A0AAN7N6G9_MYCAM</name>
<organism evidence="5 6">
    <name type="scientific">Mycteria americana</name>
    <name type="common">Wood stork</name>
    <dbReference type="NCBI Taxonomy" id="33587"/>
    <lineage>
        <taxon>Eukaryota</taxon>
        <taxon>Metazoa</taxon>
        <taxon>Chordata</taxon>
        <taxon>Craniata</taxon>
        <taxon>Vertebrata</taxon>
        <taxon>Euteleostomi</taxon>
        <taxon>Archelosauria</taxon>
        <taxon>Archosauria</taxon>
        <taxon>Dinosauria</taxon>
        <taxon>Saurischia</taxon>
        <taxon>Theropoda</taxon>
        <taxon>Coelurosauria</taxon>
        <taxon>Aves</taxon>
        <taxon>Neognathae</taxon>
        <taxon>Neoaves</taxon>
        <taxon>Aequornithes</taxon>
        <taxon>Ciconiiformes</taxon>
        <taxon>Ciconiidae</taxon>
        <taxon>Mycteria</taxon>
    </lineage>
</organism>
<dbReference type="InterPro" id="IPR001611">
    <property type="entry name" value="Leu-rich_rpt"/>
</dbReference>
<evidence type="ECO:0000256" key="4">
    <source>
        <dbReference type="SAM" id="MobiDB-lite"/>
    </source>
</evidence>
<evidence type="ECO:0000256" key="1">
    <source>
        <dbReference type="ARBA" id="ARBA00004496"/>
    </source>
</evidence>
<dbReference type="Pfam" id="PF13516">
    <property type="entry name" value="LRR_6"/>
    <property type="match status" value="2"/>
</dbReference>
<dbReference type="EMBL" id="JAUNZN010000004">
    <property type="protein sequence ID" value="KAK4822748.1"/>
    <property type="molecule type" value="Genomic_DNA"/>
</dbReference>
<comment type="caution">
    <text evidence="5">The sequence shown here is derived from an EMBL/GenBank/DDBJ whole genome shotgun (WGS) entry which is preliminary data.</text>
</comment>
<dbReference type="GO" id="GO:0005737">
    <property type="term" value="C:cytoplasm"/>
    <property type="evidence" value="ECO:0007669"/>
    <property type="project" value="UniProtKB-SubCell"/>
</dbReference>
<dbReference type="Gene3D" id="3.80.10.10">
    <property type="entry name" value="Ribonuclease Inhibitor"/>
    <property type="match status" value="1"/>
</dbReference>
<feature type="region of interest" description="Disordered" evidence="4">
    <location>
        <begin position="1"/>
        <end position="20"/>
    </location>
</feature>
<dbReference type="SMART" id="SM00368">
    <property type="entry name" value="LRR_RI"/>
    <property type="match status" value="6"/>
</dbReference>
<comment type="subcellular location">
    <subcellularLocation>
        <location evidence="1">Cytoplasm</location>
    </subcellularLocation>
</comment>
<dbReference type="InterPro" id="IPR032675">
    <property type="entry name" value="LRR_dom_sf"/>
</dbReference>
<evidence type="ECO:0000256" key="2">
    <source>
        <dbReference type="ARBA" id="ARBA00022490"/>
    </source>
</evidence>
<evidence type="ECO:0000256" key="3">
    <source>
        <dbReference type="ARBA" id="ARBA00022737"/>
    </source>
</evidence>
<keyword evidence="6" id="KW-1185">Reference proteome</keyword>
<protein>
    <submittedName>
        <fullName evidence="5">Uncharacterized protein</fullName>
    </submittedName>
</protein>
<reference evidence="5 6" key="1">
    <citation type="journal article" date="2023" name="J. Hered.">
        <title>Chromosome-level genome of the wood stork (Mycteria americana) provides insight into avian chromosome evolution.</title>
        <authorList>
            <person name="Flamio R. Jr."/>
            <person name="Ramstad K.M."/>
        </authorList>
    </citation>
    <scope>NUCLEOTIDE SEQUENCE [LARGE SCALE GENOMIC DNA]</scope>
    <source>
        <strain evidence="5">JAX WOST 10</strain>
    </source>
</reference>
<dbReference type="PANTHER" id="PTHR45690">
    <property type="entry name" value="NACHT, LRR AND PYD DOMAINS-CONTAINING PROTEIN 12"/>
    <property type="match status" value="1"/>
</dbReference>
<dbReference type="SUPFAM" id="SSF52047">
    <property type="entry name" value="RNI-like"/>
    <property type="match status" value="1"/>
</dbReference>
<keyword evidence="3" id="KW-0677">Repeat</keyword>
<evidence type="ECO:0000313" key="5">
    <source>
        <dbReference type="EMBL" id="KAK4822748.1"/>
    </source>
</evidence>
<dbReference type="PANTHER" id="PTHR45690:SF19">
    <property type="entry name" value="NACHT, LRR AND PYD DOMAINS-CONTAINING PROTEIN 3"/>
    <property type="match status" value="1"/>
</dbReference>
<sequence>MQLERLGSPSPARTGPPAPGRWFGFTSPFSHAKGRSPVLKFRVRLELCLGAGNSSGDARAPLRLRGRGGPTRGDLLRAAGEHCSGGLRAGVEAGSSRCRSGASGGGPRPRPRPLAERRQEELHSPIHLLCQALRHPGSNARALRLWWCGLSGPCCAELAALLAQHPSLARLELGDGTLGDGGVRLLCEGLRQPGCRLRVLRLRYSRLTSACCEDLAAALGASPCLEELDLSFSEGLRDAGVQLLCEGLRHHACRLQTLRLGSCRLTGACCQALAARLVESPRLACLDLSDNELGADGVLQLCQQLRHPACSLRALGLSTSALSEEALQELAALRALKPDLKIGYLLEQDVPQAGAMARLPFRRGVLPGAGGPGGRRVLPSFRRAPLL</sequence>
<feature type="region of interest" description="Disordered" evidence="4">
    <location>
        <begin position="87"/>
        <end position="118"/>
    </location>
</feature>
<proteinExistence type="predicted"/>